<organism evidence="3">
    <name type="scientific">uncultured Caudovirales phage</name>
    <dbReference type="NCBI Taxonomy" id="2100421"/>
    <lineage>
        <taxon>Viruses</taxon>
        <taxon>Duplodnaviria</taxon>
        <taxon>Heunggongvirae</taxon>
        <taxon>Uroviricota</taxon>
        <taxon>Caudoviricetes</taxon>
        <taxon>Peduoviridae</taxon>
        <taxon>Maltschvirus</taxon>
        <taxon>Maltschvirus maltsch</taxon>
    </lineage>
</organism>
<dbReference type="InterPro" id="IPR029044">
    <property type="entry name" value="Nucleotide-diphossugar_trans"/>
</dbReference>
<dbReference type="InterPro" id="IPR029063">
    <property type="entry name" value="SAM-dependent_MTases_sf"/>
</dbReference>
<gene>
    <name evidence="1" type="ORF">UFOVP1128_42</name>
    <name evidence="2" type="ORF">UFOVP1237_4</name>
    <name evidence="3" type="ORF">UFOVP1489_16</name>
</gene>
<evidence type="ECO:0000313" key="1">
    <source>
        <dbReference type="EMBL" id="CAB4184822.1"/>
    </source>
</evidence>
<dbReference type="EMBL" id="LR797438">
    <property type="protein sequence ID" value="CAB4216321.1"/>
    <property type="molecule type" value="Genomic_DNA"/>
</dbReference>
<proteinExistence type="predicted"/>
<dbReference type="Gene3D" id="3.40.50.150">
    <property type="entry name" value="Vaccinia Virus protein VP39"/>
    <property type="match status" value="1"/>
</dbReference>
<dbReference type="EMBL" id="LR797184">
    <property type="protein sequence ID" value="CAB4192104.1"/>
    <property type="molecule type" value="Genomic_DNA"/>
</dbReference>
<evidence type="ECO:0008006" key="4">
    <source>
        <dbReference type="Google" id="ProtNLM"/>
    </source>
</evidence>
<dbReference type="SUPFAM" id="SSF53448">
    <property type="entry name" value="Nucleotide-diphospho-sugar transferases"/>
    <property type="match status" value="1"/>
</dbReference>
<protein>
    <recommendedName>
        <fullName evidence="4">Methyltransferase type 11 domain-containing protein</fullName>
    </recommendedName>
</protein>
<accession>A0A6J5SQD9</accession>
<evidence type="ECO:0000313" key="2">
    <source>
        <dbReference type="EMBL" id="CAB4192104.1"/>
    </source>
</evidence>
<dbReference type="SUPFAM" id="SSF53335">
    <property type="entry name" value="S-adenosyl-L-methionine-dependent methyltransferases"/>
    <property type="match status" value="1"/>
</dbReference>
<evidence type="ECO:0000313" key="3">
    <source>
        <dbReference type="EMBL" id="CAB4216321.1"/>
    </source>
</evidence>
<sequence length="417" mass="47205">MKLDIGTTRTRLEGFTAIDWDSGTDCRALPYAPNSIEEIVASHVLEHIPHRDAIPTVKHWVSLLKVGGILRIAVPDLDKILRMMIEQKPEDADKPYEGWIMGGQIDTDDFHKSLWNEGKLRQLMTDCGLENIQTWKGITNTCSAIEISLNLAGSKPCDKSIPATPPKYTDMKFVMTMPRLAWTDNMLCVVAAGKELGMDLIKTSGVFYGQCMQRAMNEVVRLDGVKWIVTVDYDSLFDWRDIMRLRDTAEKFDLDMVAPIQSGRERTTPLFTVGGGGDLNKPSISTDFLQLPWFECNSMHFGLTLIRVESLKKMAKPWFQSQPEADGEWGESRIDDDVWFWKQARAAGLKFGICPSVSIGHIETVAAWSDGELQTRYQPLFSYLRSGKPWYINAREQWRDHPEADQPATENPTVGIE</sequence>
<name>A0A6J5SQD9_9CAUD</name>
<dbReference type="EMBL" id="LR797065">
    <property type="protein sequence ID" value="CAB4184822.1"/>
    <property type="molecule type" value="Genomic_DNA"/>
</dbReference>
<reference evidence="3" key="1">
    <citation type="submission" date="2020-05" db="EMBL/GenBank/DDBJ databases">
        <authorList>
            <person name="Chiriac C."/>
            <person name="Salcher M."/>
            <person name="Ghai R."/>
            <person name="Kavagutti S V."/>
        </authorList>
    </citation>
    <scope>NUCLEOTIDE SEQUENCE</scope>
</reference>